<evidence type="ECO:0000256" key="7">
    <source>
        <dbReference type="ARBA" id="ARBA00023242"/>
    </source>
</evidence>
<feature type="region of interest" description="Disordered" evidence="11">
    <location>
        <begin position="51"/>
        <end position="113"/>
    </location>
</feature>
<evidence type="ECO:0000313" key="13">
    <source>
        <dbReference type="Proteomes" id="UP000326458"/>
    </source>
</evidence>
<keyword evidence="6" id="KW-0804">Transcription</keyword>
<feature type="compositionally biased region" description="Basic and acidic residues" evidence="11">
    <location>
        <begin position="285"/>
        <end position="294"/>
    </location>
</feature>
<gene>
    <name evidence="12" type="ORF">FD754_005889</name>
</gene>
<dbReference type="PANTHER" id="PTHR14339">
    <property type="entry name" value="VASCULIN"/>
    <property type="match status" value="1"/>
</dbReference>
<dbReference type="Pfam" id="PF15337">
    <property type="entry name" value="Vasculin"/>
    <property type="match status" value="1"/>
</dbReference>
<keyword evidence="3" id="KW-0805">Transcription regulation</keyword>
<evidence type="ECO:0000256" key="4">
    <source>
        <dbReference type="ARBA" id="ARBA00023125"/>
    </source>
</evidence>
<keyword evidence="13" id="KW-1185">Reference proteome</keyword>
<sequence>MAQHDFALAWLNFPTPPSSTKSSLNFEKHSENFSWTENRYDVNCRRYNSSDGFDSGIGRRSGGGYHGGSSHSRSSIFHSRKSQRLHENNIPDSETGRKEDKREYKQEPNQNKSLAAGVWGLHAQTHTYPTKKISQAPLLEYTLNPKSRTQRMLVIKKVKNGTGPSVYKGLVSKPAALPTKPTQWKSQTKENKVGTSSLMSLHMNFSPSTTSVKECNCSDSSSPVDKLNQQPCLTKLTRMCTDKKSEILKALKRDRVEEEHEDESHVGSEKDDDPFNLPNSNSTHQGRDINRNFDENEIPQENGNASVISQQIIQSSAFPQIDVLSSSLEAEHRLLKEMGWQEDSENDETCVPLTEDERREFQVISEQLQKSGLRKNGILRNGLICDFEFGPWRNSTFKPTVENDGTE</sequence>
<keyword evidence="4" id="KW-0238">DNA-binding</keyword>
<evidence type="ECO:0000256" key="10">
    <source>
        <dbReference type="ARBA" id="ARBA00041530"/>
    </source>
</evidence>
<comment type="subcellular location">
    <subcellularLocation>
        <location evidence="1">Nucleus</location>
    </subcellularLocation>
</comment>
<dbReference type="GO" id="GO:0003723">
    <property type="term" value="F:RNA binding"/>
    <property type="evidence" value="ECO:0007669"/>
    <property type="project" value="InterPro"/>
</dbReference>
<evidence type="ECO:0000256" key="5">
    <source>
        <dbReference type="ARBA" id="ARBA00023159"/>
    </source>
</evidence>
<evidence type="ECO:0000256" key="9">
    <source>
        <dbReference type="ARBA" id="ARBA00039412"/>
    </source>
</evidence>
<evidence type="ECO:0000256" key="8">
    <source>
        <dbReference type="ARBA" id="ARBA00037303"/>
    </source>
</evidence>
<evidence type="ECO:0000256" key="3">
    <source>
        <dbReference type="ARBA" id="ARBA00023015"/>
    </source>
</evidence>
<dbReference type="InterPro" id="IPR028128">
    <property type="entry name" value="Vasculin_fam"/>
</dbReference>
<feature type="compositionally biased region" description="Basic and acidic residues" evidence="11">
    <location>
        <begin position="84"/>
        <end position="106"/>
    </location>
</feature>
<evidence type="ECO:0000256" key="2">
    <source>
        <dbReference type="ARBA" id="ARBA00010099"/>
    </source>
</evidence>
<dbReference type="GO" id="GO:0003677">
    <property type="term" value="F:DNA binding"/>
    <property type="evidence" value="ECO:0007669"/>
    <property type="project" value="UniProtKB-KW"/>
</dbReference>
<evidence type="ECO:0000256" key="1">
    <source>
        <dbReference type="ARBA" id="ARBA00004123"/>
    </source>
</evidence>
<dbReference type="AlphaFoldDB" id="A0A5N3WJT3"/>
<reference evidence="12 13" key="1">
    <citation type="submission" date="2019-06" db="EMBL/GenBank/DDBJ databases">
        <title>Discovery of a novel chromosome fission-fusion reversal in muntjac.</title>
        <authorList>
            <person name="Mudd A.B."/>
            <person name="Bredeson J.V."/>
            <person name="Baum R."/>
            <person name="Hockemeyer D."/>
            <person name="Rokhsar D.S."/>
        </authorList>
    </citation>
    <scope>NUCLEOTIDE SEQUENCE [LARGE SCALE GENOMIC DNA]</scope>
    <source>
        <strain evidence="12">UTSW_UCB_Mm</strain>
        <tissue evidence="12">Fibroblast cell line</tissue>
    </source>
</reference>
<dbReference type="GO" id="GO:0005634">
    <property type="term" value="C:nucleus"/>
    <property type="evidence" value="ECO:0007669"/>
    <property type="project" value="UniProtKB-SubCell"/>
</dbReference>
<dbReference type="Proteomes" id="UP000326458">
    <property type="component" value="Unassembled WGS sequence"/>
</dbReference>
<keyword evidence="5" id="KW-0010">Activator</keyword>
<dbReference type="EMBL" id="VCEA01000001">
    <property type="protein sequence ID" value="KAB0361733.1"/>
    <property type="molecule type" value="Genomic_DNA"/>
</dbReference>
<comment type="function">
    <text evidence="8">Functions as a GC-rich promoter-specific transactivating transcription factor.</text>
</comment>
<dbReference type="PANTHER" id="PTHR14339:SF11">
    <property type="entry name" value="VASCULIN"/>
    <property type="match status" value="1"/>
</dbReference>
<evidence type="ECO:0000256" key="11">
    <source>
        <dbReference type="SAM" id="MobiDB-lite"/>
    </source>
</evidence>
<comment type="caution">
    <text evidence="12">The sequence shown here is derived from an EMBL/GenBank/DDBJ whole genome shotgun (WGS) entry which is preliminary data.</text>
</comment>
<protein>
    <recommendedName>
        <fullName evidence="9">Vasculin</fullName>
    </recommendedName>
    <alternativeName>
        <fullName evidence="10">GC-rich promoter-binding protein 1</fullName>
    </alternativeName>
</protein>
<dbReference type="GO" id="GO:0006351">
    <property type="term" value="P:DNA-templated transcription"/>
    <property type="evidence" value="ECO:0007669"/>
    <property type="project" value="InterPro"/>
</dbReference>
<evidence type="ECO:0000313" key="12">
    <source>
        <dbReference type="EMBL" id="KAB0361733.1"/>
    </source>
</evidence>
<evidence type="ECO:0000256" key="6">
    <source>
        <dbReference type="ARBA" id="ARBA00023163"/>
    </source>
</evidence>
<feature type="compositionally biased region" description="Low complexity" evidence="11">
    <location>
        <begin position="68"/>
        <end position="77"/>
    </location>
</feature>
<comment type="similarity">
    <text evidence="2">Belongs to the vasculin family.</text>
</comment>
<organism evidence="12 13">
    <name type="scientific">Muntiacus muntjak</name>
    <name type="common">Barking deer</name>
    <name type="synonym">Indian muntjac</name>
    <dbReference type="NCBI Taxonomy" id="9888"/>
    <lineage>
        <taxon>Eukaryota</taxon>
        <taxon>Metazoa</taxon>
        <taxon>Chordata</taxon>
        <taxon>Craniata</taxon>
        <taxon>Vertebrata</taxon>
        <taxon>Euteleostomi</taxon>
        <taxon>Mammalia</taxon>
        <taxon>Eutheria</taxon>
        <taxon>Laurasiatheria</taxon>
        <taxon>Artiodactyla</taxon>
        <taxon>Ruminantia</taxon>
        <taxon>Pecora</taxon>
        <taxon>Cervidae</taxon>
        <taxon>Muntiacinae</taxon>
        <taxon>Muntiacus</taxon>
    </lineage>
</organism>
<feature type="compositionally biased region" description="Basic and acidic residues" evidence="11">
    <location>
        <begin position="252"/>
        <end position="269"/>
    </location>
</feature>
<feature type="region of interest" description="Disordered" evidence="11">
    <location>
        <begin position="252"/>
        <end position="299"/>
    </location>
</feature>
<name>A0A5N3WJT3_MUNMU</name>
<proteinExistence type="inferred from homology"/>
<keyword evidence="7" id="KW-0539">Nucleus</keyword>
<accession>A0A5N3WJT3</accession>
<dbReference type="GO" id="GO:0045893">
    <property type="term" value="P:positive regulation of DNA-templated transcription"/>
    <property type="evidence" value="ECO:0007669"/>
    <property type="project" value="InterPro"/>
</dbReference>